<keyword evidence="3" id="KW-0812">Transmembrane</keyword>
<evidence type="ECO:0000256" key="5">
    <source>
        <dbReference type="ARBA" id="ARBA00023026"/>
    </source>
</evidence>
<evidence type="ECO:0000256" key="4">
    <source>
        <dbReference type="ARBA" id="ARBA00022989"/>
    </source>
</evidence>
<evidence type="ECO:0000313" key="9">
    <source>
        <dbReference type="EMBL" id="GAB1311936.1"/>
    </source>
</evidence>
<comment type="similarity">
    <text evidence="8">Belongs to the ustYa family.</text>
</comment>
<evidence type="ECO:0000256" key="2">
    <source>
        <dbReference type="ARBA" id="ARBA00004685"/>
    </source>
</evidence>
<keyword evidence="7" id="KW-0325">Glycoprotein</keyword>
<comment type="subcellular location">
    <subcellularLocation>
        <location evidence="1">Membrane</location>
        <topology evidence="1">Single-pass membrane protein</topology>
    </subcellularLocation>
</comment>
<evidence type="ECO:0000256" key="8">
    <source>
        <dbReference type="ARBA" id="ARBA00035112"/>
    </source>
</evidence>
<name>A0ABQ0G2H7_9PEZI</name>
<organism evidence="9 10">
    <name type="scientific">Madurella fahalii</name>
    <dbReference type="NCBI Taxonomy" id="1157608"/>
    <lineage>
        <taxon>Eukaryota</taxon>
        <taxon>Fungi</taxon>
        <taxon>Dikarya</taxon>
        <taxon>Ascomycota</taxon>
        <taxon>Pezizomycotina</taxon>
        <taxon>Sordariomycetes</taxon>
        <taxon>Sordariomycetidae</taxon>
        <taxon>Sordariales</taxon>
        <taxon>Sordariales incertae sedis</taxon>
        <taxon>Madurella</taxon>
    </lineage>
</organism>
<evidence type="ECO:0000256" key="1">
    <source>
        <dbReference type="ARBA" id="ARBA00004167"/>
    </source>
</evidence>
<dbReference type="EMBL" id="BAAFSV010000001">
    <property type="protein sequence ID" value="GAB1311936.1"/>
    <property type="molecule type" value="Genomic_DNA"/>
</dbReference>
<evidence type="ECO:0000256" key="7">
    <source>
        <dbReference type="ARBA" id="ARBA00023180"/>
    </source>
</evidence>
<keyword evidence="4" id="KW-1133">Transmembrane helix</keyword>
<accession>A0ABQ0G2H7</accession>
<evidence type="ECO:0000256" key="3">
    <source>
        <dbReference type="ARBA" id="ARBA00022692"/>
    </source>
</evidence>
<comment type="caution">
    <text evidence="9">The sequence shown here is derived from an EMBL/GenBank/DDBJ whole genome shotgun (WGS) entry which is preliminary data.</text>
</comment>
<dbReference type="PANTHER" id="PTHR33365">
    <property type="entry name" value="YALI0B05434P"/>
    <property type="match status" value="1"/>
</dbReference>
<comment type="pathway">
    <text evidence="2">Mycotoxin biosynthesis.</text>
</comment>
<dbReference type="InterPro" id="IPR021765">
    <property type="entry name" value="UstYa-like"/>
</dbReference>
<dbReference type="Proteomes" id="UP001628179">
    <property type="component" value="Unassembled WGS sequence"/>
</dbReference>
<keyword evidence="10" id="KW-1185">Reference proteome</keyword>
<dbReference type="PANTHER" id="PTHR33365:SF4">
    <property type="entry name" value="CYCLOCHLOROTINE BIOSYNTHESIS PROTEIN O"/>
    <property type="match status" value="1"/>
</dbReference>
<keyword evidence="5" id="KW-0843">Virulence</keyword>
<dbReference type="GeneID" id="98172891"/>
<dbReference type="Pfam" id="PF11807">
    <property type="entry name" value="UstYa"/>
    <property type="match status" value="1"/>
</dbReference>
<keyword evidence="6" id="KW-0472">Membrane</keyword>
<evidence type="ECO:0000313" key="10">
    <source>
        <dbReference type="Proteomes" id="UP001628179"/>
    </source>
</evidence>
<gene>
    <name evidence="9" type="ORF">MFIFM68171_02146</name>
</gene>
<sequence>MSTVVDLLTGIGADRYKNLIRKGIYGGVDMTNVDDALGIEHLDHRIDMLRQGIICNSDVTPTTFARTSMDTSMQVVAEVVHTYRSFPKIQQWAWNMRIQKLIDKEKIVAAGPLRWGTYTYTP</sequence>
<evidence type="ECO:0000256" key="6">
    <source>
        <dbReference type="ARBA" id="ARBA00023136"/>
    </source>
</evidence>
<dbReference type="RefSeq" id="XP_070913669.1">
    <property type="nucleotide sequence ID" value="XM_071057568.1"/>
</dbReference>
<proteinExistence type="inferred from homology"/>
<reference evidence="9 10" key="1">
    <citation type="submission" date="2024-09" db="EMBL/GenBank/DDBJ databases">
        <title>Itraconazole resistance in Madurella fahalii resulting from another homologue of gene encoding cytochrome P450 14-alpha sterol demethylase (CYP51).</title>
        <authorList>
            <person name="Yoshioka I."/>
            <person name="Fahal A.H."/>
            <person name="Kaneko S."/>
            <person name="Yaguchi T."/>
        </authorList>
    </citation>
    <scope>NUCLEOTIDE SEQUENCE [LARGE SCALE GENOMIC DNA]</scope>
    <source>
        <strain evidence="9 10">IFM 68171</strain>
    </source>
</reference>
<protein>
    <submittedName>
        <fullName evidence="9">Uncharacterized protein</fullName>
    </submittedName>
</protein>